<name>A0ABR1ZPR2_9ROSI</name>
<sequence length="172" mass="19067">MWSSSPSEDVTPLTTTKSDIGVNEQKLTNGGSRYAVLSRDLIDNQGDRVMRHVLDEIRMEYYGTIGMKKENNNHEATPVEIIPTRERVTTKVVNHVLKALVDSHTTIQIVEHDVIYSNVVGKEKKSTCGSKTGGVEITRKGLWVRKTGDTWKSKSGIVEWVKSANAGINALS</sequence>
<proteinExistence type="predicted"/>
<reference evidence="1 2" key="1">
    <citation type="journal article" date="2024" name="G3 (Bethesda)">
        <title>Genome assembly of Hibiscus sabdariffa L. provides insights into metabolisms of medicinal natural products.</title>
        <authorList>
            <person name="Kim T."/>
        </authorList>
    </citation>
    <scope>NUCLEOTIDE SEQUENCE [LARGE SCALE GENOMIC DNA]</scope>
    <source>
        <strain evidence="1">TK-2024</strain>
        <tissue evidence="1">Old leaves</tissue>
    </source>
</reference>
<evidence type="ECO:0000313" key="2">
    <source>
        <dbReference type="Proteomes" id="UP001472677"/>
    </source>
</evidence>
<keyword evidence="2" id="KW-1185">Reference proteome</keyword>
<dbReference type="Proteomes" id="UP001472677">
    <property type="component" value="Unassembled WGS sequence"/>
</dbReference>
<comment type="caution">
    <text evidence="1">The sequence shown here is derived from an EMBL/GenBank/DDBJ whole genome shotgun (WGS) entry which is preliminary data.</text>
</comment>
<gene>
    <name evidence="1" type="ORF">V6N12_001539</name>
</gene>
<organism evidence="1 2">
    <name type="scientific">Hibiscus sabdariffa</name>
    <name type="common">roselle</name>
    <dbReference type="NCBI Taxonomy" id="183260"/>
    <lineage>
        <taxon>Eukaryota</taxon>
        <taxon>Viridiplantae</taxon>
        <taxon>Streptophyta</taxon>
        <taxon>Embryophyta</taxon>
        <taxon>Tracheophyta</taxon>
        <taxon>Spermatophyta</taxon>
        <taxon>Magnoliopsida</taxon>
        <taxon>eudicotyledons</taxon>
        <taxon>Gunneridae</taxon>
        <taxon>Pentapetalae</taxon>
        <taxon>rosids</taxon>
        <taxon>malvids</taxon>
        <taxon>Malvales</taxon>
        <taxon>Malvaceae</taxon>
        <taxon>Malvoideae</taxon>
        <taxon>Hibiscus</taxon>
    </lineage>
</organism>
<dbReference type="EMBL" id="JBBPBM010001680">
    <property type="protein sequence ID" value="KAK8482665.1"/>
    <property type="molecule type" value="Genomic_DNA"/>
</dbReference>
<accession>A0ABR1ZPR2</accession>
<evidence type="ECO:0000313" key="1">
    <source>
        <dbReference type="EMBL" id="KAK8482665.1"/>
    </source>
</evidence>
<protein>
    <submittedName>
        <fullName evidence="1">Uncharacterized protein</fullName>
    </submittedName>
</protein>